<protein>
    <submittedName>
        <fullName evidence="1">Uncharacterized protein</fullName>
    </submittedName>
</protein>
<reference evidence="1" key="1">
    <citation type="submission" date="2020-05" db="EMBL/GenBank/DDBJ databases">
        <authorList>
            <person name="Chiriac C."/>
            <person name="Salcher M."/>
            <person name="Ghai R."/>
            <person name="Kavagutti S V."/>
        </authorList>
    </citation>
    <scope>NUCLEOTIDE SEQUENCE</scope>
</reference>
<gene>
    <name evidence="1" type="ORF">UFOVP71_289</name>
</gene>
<accession>A0A6J5TAV2</accession>
<evidence type="ECO:0000313" key="1">
    <source>
        <dbReference type="EMBL" id="CAB4241751.1"/>
    </source>
</evidence>
<dbReference type="EMBL" id="LR797824">
    <property type="protein sequence ID" value="CAB4241751.1"/>
    <property type="molecule type" value="Genomic_DNA"/>
</dbReference>
<sequence length="513" mass="53561">MNNKQGQLVDQVSIGRWAGEQSSSGGGVSIGRSAGRYSQGINGIAVGAFAGSKTQGTCAVAIGQNSGYDSQGAYAIAIGQYAETEDKGPDNQGEGAIAIGKGAGFTKQGVDAIAIGTNAGQGVIKSPQGKYTVTATAVSQTELPNQVDEYNTDAAPIIKHIMVLDTTKDIVAGMKIEETSQIVNTVVDLTTVEVDTAGTQTGKLTFSGFQGNGAIAIGAQASVSAQLPNTIVVNATDTPVHVNKKGSLYIAPVRAVAKNANIVTYDSVTKEMATAFPRMPVYDTDDKATKDLTASKTDKTQNGWMYFDKTKKKIKIWVDSKWLAIADEKDVAASKAAVGGAAGAAMAGATGVVAGSQFGNSQFVTGGGGTSTPQTVIDPVTGESRVAIDGKDFYWHSDDNGATNYPVFYKDINVVSERVPDNANNPNAPGNYVTTYDNGHVQIEPIPTAVWNPPLDAFNNLPDAQRRSIIDGYSAQTGTAFLTWPVSTEQLNANESFGGAPFRNYLQSQGLGK</sequence>
<proteinExistence type="predicted"/>
<organism evidence="1">
    <name type="scientific">uncultured Caudovirales phage</name>
    <dbReference type="NCBI Taxonomy" id="2100421"/>
    <lineage>
        <taxon>Viruses</taxon>
        <taxon>Duplodnaviria</taxon>
        <taxon>Heunggongvirae</taxon>
        <taxon>Uroviricota</taxon>
        <taxon>Caudoviricetes</taxon>
        <taxon>Peduoviridae</taxon>
        <taxon>Maltschvirus</taxon>
        <taxon>Maltschvirus maltsch</taxon>
    </lineage>
</organism>
<dbReference type="Gene3D" id="2.150.10.10">
    <property type="entry name" value="Serralysin-like metalloprotease, C-terminal"/>
    <property type="match status" value="1"/>
</dbReference>
<name>A0A6J5TAV2_9CAUD</name>
<dbReference type="InterPro" id="IPR011049">
    <property type="entry name" value="Serralysin-like_metalloprot_C"/>
</dbReference>